<gene>
    <name evidence="1" type="ordered locus">XOO0531</name>
</gene>
<dbReference type="Proteomes" id="UP000006735">
    <property type="component" value="Chromosome"/>
</dbReference>
<keyword evidence="2" id="KW-1185">Reference proteome</keyword>
<evidence type="ECO:0000313" key="2">
    <source>
        <dbReference type="Proteomes" id="UP000006735"/>
    </source>
</evidence>
<dbReference type="AlphaFoldDB" id="Q5H5I5"/>
<name>Q5H5I5_XANOR</name>
<dbReference type="EMBL" id="AE013598">
    <property type="protein sequence ID" value="AAW73785.1"/>
    <property type="molecule type" value="Genomic_DNA"/>
</dbReference>
<organism evidence="1 2">
    <name type="scientific">Xanthomonas oryzae pv. oryzae (strain KACC10331 / KXO85)</name>
    <dbReference type="NCBI Taxonomy" id="291331"/>
    <lineage>
        <taxon>Bacteria</taxon>
        <taxon>Pseudomonadati</taxon>
        <taxon>Pseudomonadota</taxon>
        <taxon>Gammaproteobacteria</taxon>
        <taxon>Lysobacterales</taxon>
        <taxon>Lysobacteraceae</taxon>
        <taxon>Xanthomonas</taxon>
    </lineage>
</organism>
<proteinExistence type="predicted"/>
<reference evidence="1 2" key="1">
    <citation type="journal article" date="2005" name="Nucleic Acids Res.">
        <title>The genome sequence of Xanthomonas oryzae pathovar oryzae KACC10331, the bacterial blight pathogen of rice.</title>
        <authorList>
            <person name="Lee B.M."/>
            <person name="Park Y.J."/>
            <person name="Park D.S."/>
            <person name="Kang H.W."/>
            <person name="Kim J.G."/>
            <person name="Song E.S."/>
            <person name="Park I.C."/>
            <person name="Yoon U.H."/>
            <person name="Hahn J.H."/>
            <person name="Koo B.S."/>
            <person name="Lee G.B."/>
            <person name="Kim H."/>
            <person name="Park H.S."/>
            <person name="Yoon K.O."/>
            <person name="Kim J.H."/>
            <person name="Jung C.H."/>
            <person name="Koh N.H."/>
            <person name="Seo J.S."/>
            <person name="Go S.J."/>
        </authorList>
    </citation>
    <scope>NUCLEOTIDE SEQUENCE [LARGE SCALE GENOMIC DNA]</scope>
    <source>
        <strain evidence="2">KACC10331 / KXO85</strain>
    </source>
</reference>
<protein>
    <submittedName>
        <fullName evidence="1">Uncharacterized protein</fullName>
    </submittedName>
</protein>
<sequence length="162" mass="17032">MQQGLAHGGAQVHVHTRMRAAELMQSPRQLHGGERGDLRQCEPPAHGAQGLRHFLVQALGRAQGLAGVVQEYLVGGGGPHLAGATFEQTRAEGLFDLGDLVAECRLHGIAAACGCGEATFFGHGHGQFQLAQGRHAISQDDGCGENNALERCRPAAHTAHIP</sequence>
<dbReference type="HOGENOM" id="CLU_1634738_0_0_6"/>
<dbReference type="KEGG" id="xoo:XOO0531"/>
<accession>Q5H5I5</accession>
<evidence type="ECO:0000313" key="1">
    <source>
        <dbReference type="EMBL" id="AAW73785.1"/>
    </source>
</evidence>